<dbReference type="EMBL" id="QMIG01000010">
    <property type="protein sequence ID" value="RAW14042.1"/>
    <property type="molecule type" value="Genomic_DNA"/>
</dbReference>
<reference evidence="2 3" key="1">
    <citation type="submission" date="2018-06" db="EMBL/GenBank/DDBJ databases">
        <title>Phytoactinopolyspora halophila sp. nov., a novel halophilic actinomycete isolated from a saline soil in China.</title>
        <authorList>
            <person name="Tang S.-K."/>
        </authorList>
    </citation>
    <scope>NUCLEOTIDE SEQUENCE [LARGE SCALE GENOMIC DNA]</scope>
    <source>
        <strain evidence="2 3">YIM 96934</strain>
    </source>
</reference>
<dbReference type="AlphaFoldDB" id="A0A329QRP1"/>
<sequence length="94" mass="9896">MWLHAGALHELAHRLAERGPAAVEDELAELEAVASAAGVSSVLLAIMGDGREPAIARQRAFAQVVARLNWPREITLPGSSQVPERPAGGRVATP</sequence>
<protein>
    <submittedName>
        <fullName evidence="2">Uncharacterized protein</fullName>
    </submittedName>
</protein>
<accession>A0A329QRP1</accession>
<gene>
    <name evidence="2" type="ORF">DPM12_11475</name>
</gene>
<evidence type="ECO:0000256" key="1">
    <source>
        <dbReference type="SAM" id="MobiDB-lite"/>
    </source>
</evidence>
<name>A0A329QRP1_9ACTN</name>
<proteinExistence type="predicted"/>
<dbReference type="Proteomes" id="UP000250462">
    <property type="component" value="Unassembled WGS sequence"/>
</dbReference>
<organism evidence="2 3">
    <name type="scientific">Phytoactinopolyspora halophila</name>
    <dbReference type="NCBI Taxonomy" id="1981511"/>
    <lineage>
        <taxon>Bacteria</taxon>
        <taxon>Bacillati</taxon>
        <taxon>Actinomycetota</taxon>
        <taxon>Actinomycetes</taxon>
        <taxon>Jiangellales</taxon>
        <taxon>Jiangellaceae</taxon>
        <taxon>Phytoactinopolyspora</taxon>
    </lineage>
</organism>
<evidence type="ECO:0000313" key="2">
    <source>
        <dbReference type="EMBL" id="RAW14042.1"/>
    </source>
</evidence>
<keyword evidence="3" id="KW-1185">Reference proteome</keyword>
<evidence type="ECO:0000313" key="3">
    <source>
        <dbReference type="Proteomes" id="UP000250462"/>
    </source>
</evidence>
<dbReference type="RefSeq" id="WP_112258464.1">
    <property type="nucleotide sequence ID" value="NZ_QMIG01000010.1"/>
</dbReference>
<comment type="caution">
    <text evidence="2">The sequence shown here is derived from an EMBL/GenBank/DDBJ whole genome shotgun (WGS) entry which is preliminary data.</text>
</comment>
<feature type="region of interest" description="Disordered" evidence="1">
    <location>
        <begin position="75"/>
        <end position="94"/>
    </location>
</feature>